<sequence length="432" mass="46122">MSLLSSPLTLRCGLELPNRLTKAAMAEIMAPKQNPDDKFPRAYSEWADGGWGFIITGNVQVSQTYLGSPKDVAIPLPNAGTPALQEAWRNWATTIQRSGTPALVQLCHPGRQSPQGAGKRSILTKNLAPSAVALNLGSSFIPRVATSVMFGTPREMTRAEVTEAIQQFIAGAKQAHLAGFKGIELHGAHGYLIAQFLSPKTNLRTDEFGGTPAKRAEMVLRIIKGIRAATSPQFCVGIKMNSVDVSEQGDGGLQACLEQMGLIINAGVDFIEISGGSYEDPSMFQADRTAPVIGSTAAPAAPARIPKASTRAREAFFLDFAKTVREYYPKIPLMVTGGFRSRVGMEAALESGACDIIGIGRPAAVVPKLPKLVLLNKEVVDADATIRLKHVEMGWLMRKVPIKSLGAGAEGAYYGGQIGRMGKGLQPIDTRV</sequence>
<evidence type="ECO:0000256" key="4">
    <source>
        <dbReference type="ARBA" id="ARBA00023002"/>
    </source>
</evidence>
<dbReference type="RefSeq" id="XP_056763479.1">
    <property type="nucleotide sequence ID" value="XM_056910653.1"/>
</dbReference>
<evidence type="ECO:0000256" key="1">
    <source>
        <dbReference type="ARBA" id="ARBA00005979"/>
    </source>
</evidence>
<dbReference type="InterPro" id="IPR013785">
    <property type="entry name" value="Aldolase_TIM"/>
</dbReference>
<comment type="caution">
    <text evidence="6">The sequence shown here is derived from an EMBL/GenBank/DDBJ whole genome shotgun (WGS) entry which is preliminary data.</text>
</comment>
<evidence type="ECO:0000256" key="3">
    <source>
        <dbReference type="ARBA" id="ARBA00022643"/>
    </source>
</evidence>
<evidence type="ECO:0000256" key="2">
    <source>
        <dbReference type="ARBA" id="ARBA00022630"/>
    </source>
</evidence>
<reference evidence="6" key="1">
    <citation type="submission" date="2022-12" db="EMBL/GenBank/DDBJ databases">
        <authorList>
            <person name="Petersen C."/>
        </authorList>
    </citation>
    <scope>NUCLEOTIDE SEQUENCE</scope>
    <source>
        <strain evidence="6">IBT 16125</strain>
    </source>
</reference>
<name>A0AAD6C1L0_9EURO</name>
<evidence type="ECO:0000313" key="7">
    <source>
        <dbReference type="Proteomes" id="UP001213681"/>
    </source>
</evidence>
<feature type="domain" description="NADH:flavin oxidoreductase/NADH oxidase N-terminal" evidence="5">
    <location>
        <begin position="6"/>
        <end position="371"/>
    </location>
</feature>
<dbReference type="GeneID" id="81600896"/>
<evidence type="ECO:0000313" key="6">
    <source>
        <dbReference type="EMBL" id="KAJ5443399.1"/>
    </source>
</evidence>
<dbReference type="AlphaFoldDB" id="A0AAD6C1L0"/>
<dbReference type="InterPro" id="IPR051799">
    <property type="entry name" value="NADH_flavin_oxidoreductase"/>
</dbReference>
<protein>
    <recommendedName>
        <fullName evidence="5">NADH:flavin oxidoreductase/NADH oxidase N-terminal domain-containing protein</fullName>
    </recommendedName>
</protein>
<dbReference type="PANTHER" id="PTHR43656:SF2">
    <property type="entry name" value="BINDING OXIDOREDUCTASE, PUTATIVE (AFU_ORTHOLOGUE AFUA_2G08260)-RELATED"/>
    <property type="match status" value="1"/>
</dbReference>
<evidence type="ECO:0000259" key="5">
    <source>
        <dbReference type="Pfam" id="PF00724"/>
    </source>
</evidence>
<keyword evidence="3" id="KW-0288">FMN</keyword>
<keyword evidence="4" id="KW-0560">Oxidoreductase</keyword>
<dbReference type="EMBL" id="JAPVEA010000007">
    <property type="protein sequence ID" value="KAJ5443399.1"/>
    <property type="molecule type" value="Genomic_DNA"/>
</dbReference>
<keyword evidence="2" id="KW-0285">Flavoprotein</keyword>
<comment type="similarity">
    <text evidence="1">Belongs to the NADH:flavin oxidoreductase/NADH oxidase family.</text>
</comment>
<keyword evidence="7" id="KW-1185">Reference proteome</keyword>
<dbReference type="InterPro" id="IPR001155">
    <property type="entry name" value="OxRdtase_FMN_N"/>
</dbReference>
<dbReference type="SUPFAM" id="SSF51395">
    <property type="entry name" value="FMN-linked oxidoreductases"/>
    <property type="match status" value="1"/>
</dbReference>
<gene>
    <name evidence="6" type="ORF">N7458_007271</name>
</gene>
<dbReference type="Proteomes" id="UP001213681">
    <property type="component" value="Unassembled WGS sequence"/>
</dbReference>
<accession>A0AAD6C1L0</accession>
<dbReference type="GO" id="GO:0010181">
    <property type="term" value="F:FMN binding"/>
    <property type="evidence" value="ECO:0007669"/>
    <property type="project" value="InterPro"/>
</dbReference>
<dbReference type="PANTHER" id="PTHR43656">
    <property type="entry name" value="BINDING OXIDOREDUCTASE, PUTATIVE (AFU_ORTHOLOGUE AFUA_2G08260)-RELATED"/>
    <property type="match status" value="1"/>
</dbReference>
<organism evidence="6 7">
    <name type="scientific">Penicillium daleae</name>
    <dbReference type="NCBI Taxonomy" id="63821"/>
    <lineage>
        <taxon>Eukaryota</taxon>
        <taxon>Fungi</taxon>
        <taxon>Dikarya</taxon>
        <taxon>Ascomycota</taxon>
        <taxon>Pezizomycotina</taxon>
        <taxon>Eurotiomycetes</taxon>
        <taxon>Eurotiomycetidae</taxon>
        <taxon>Eurotiales</taxon>
        <taxon>Aspergillaceae</taxon>
        <taxon>Penicillium</taxon>
    </lineage>
</organism>
<dbReference type="Gene3D" id="3.20.20.70">
    <property type="entry name" value="Aldolase class I"/>
    <property type="match status" value="1"/>
</dbReference>
<dbReference type="GO" id="GO:0016491">
    <property type="term" value="F:oxidoreductase activity"/>
    <property type="evidence" value="ECO:0007669"/>
    <property type="project" value="UniProtKB-KW"/>
</dbReference>
<reference evidence="6" key="2">
    <citation type="journal article" date="2023" name="IMA Fungus">
        <title>Comparative genomic study of the Penicillium genus elucidates a diverse pangenome and 15 lateral gene transfer events.</title>
        <authorList>
            <person name="Petersen C."/>
            <person name="Sorensen T."/>
            <person name="Nielsen M.R."/>
            <person name="Sondergaard T.E."/>
            <person name="Sorensen J.L."/>
            <person name="Fitzpatrick D.A."/>
            <person name="Frisvad J.C."/>
            <person name="Nielsen K.L."/>
        </authorList>
    </citation>
    <scope>NUCLEOTIDE SEQUENCE</scope>
    <source>
        <strain evidence="6">IBT 16125</strain>
    </source>
</reference>
<proteinExistence type="inferred from homology"/>
<dbReference type="Pfam" id="PF00724">
    <property type="entry name" value="Oxidored_FMN"/>
    <property type="match status" value="1"/>
</dbReference>